<accession>A0AA43QT49</accession>
<feature type="transmembrane region" description="Helical" evidence="1">
    <location>
        <begin position="180"/>
        <end position="197"/>
    </location>
</feature>
<dbReference type="Pfam" id="PF00487">
    <property type="entry name" value="FA_desaturase"/>
    <property type="match status" value="1"/>
</dbReference>
<protein>
    <recommendedName>
        <fullName evidence="2">Fatty acid desaturase domain-containing protein</fullName>
    </recommendedName>
</protein>
<dbReference type="InterPro" id="IPR005804">
    <property type="entry name" value="FA_desaturase_dom"/>
</dbReference>
<sequence>MTSLNSASQQATATLKDLHGRNNFKALAAIASNYAVSALCITIVESVPRPSYPSYLGILLLYSLATLIIASRMRALENLVHEASHYNLFTSTLLHRRTQCLYAFPVFRILEDYRHSHIIHHKYLGDPLKDPDIIRINQLGLDQLPERPIWYLVGLPMTGYLTYEYLTTTFREFWTSPHYCWRKVAYWASIMLTLWYLNAWERFAYYYLVPLFVVLPVTRYWSEASEHVGLDLRGDFGSSRTNIGFIHTWFMNPHNDGYHAVHHLQSQIPFHRLPQAHQQLMEGSIEFAKSTVISHGMLETFRQLASSRTVLKHESKTL</sequence>
<reference evidence="3" key="1">
    <citation type="journal article" date="2023" name="Genome Biol. Evol.">
        <title>First Whole Genome Sequence and Flow Cytometry Genome Size Data for the Lichen-Forming Fungus Ramalina farinacea (Ascomycota).</title>
        <authorList>
            <person name="Llewellyn T."/>
            <person name="Mian S."/>
            <person name="Hill R."/>
            <person name="Leitch I.J."/>
            <person name="Gaya E."/>
        </authorList>
    </citation>
    <scope>NUCLEOTIDE SEQUENCE</scope>
    <source>
        <strain evidence="3">LIQ254RAFAR</strain>
    </source>
</reference>
<dbReference type="Proteomes" id="UP001161017">
    <property type="component" value="Unassembled WGS sequence"/>
</dbReference>
<feature type="transmembrane region" description="Helical" evidence="1">
    <location>
        <begin position="52"/>
        <end position="70"/>
    </location>
</feature>
<keyword evidence="1" id="KW-0812">Transmembrane</keyword>
<gene>
    <name evidence="3" type="ORF">OHK93_003297</name>
</gene>
<organism evidence="3 4">
    <name type="scientific">Ramalina farinacea</name>
    <dbReference type="NCBI Taxonomy" id="258253"/>
    <lineage>
        <taxon>Eukaryota</taxon>
        <taxon>Fungi</taxon>
        <taxon>Dikarya</taxon>
        <taxon>Ascomycota</taxon>
        <taxon>Pezizomycotina</taxon>
        <taxon>Lecanoromycetes</taxon>
        <taxon>OSLEUM clade</taxon>
        <taxon>Lecanoromycetidae</taxon>
        <taxon>Lecanorales</taxon>
        <taxon>Lecanorineae</taxon>
        <taxon>Ramalinaceae</taxon>
        <taxon>Ramalina</taxon>
    </lineage>
</organism>
<name>A0AA43QT49_9LECA</name>
<keyword evidence="1" id="KW-1133">Transmembrane helix</keyword>
<feature type="domain" description="Fatty acid desaturase" evidence="2">
    <location>
        <begin position="61"/>
        <end position="282"/>
    </location>
</feature>
<comment type="caution">
    <text evidence="3">The sequence shown here is derived from an EMBL/GenBank/DDBJ whole genome shotgun (WGS) entry which is preliminary data.</text>
</comment>
<keyword evidence="1" id="KW-0472">Membrane</keyword>
<dbReference type="AlphaFoldDB" id="A0AA43QT49"/>
<dbReference type="EMBL" id="JAPUFD010000016">
    <property type="protein sequence ID" value="MDI1492085.1"/>
    <property type="molecule type" value="Genomic_DNA"/>
</dbReference>
<evidence type="ECO:0000256" key="1">
    <source>
        <dbReference type="SAM" id="Phobius"/>
    </source>
</evidence>
<proteinExistence type="predicted"/>
<dbReference type="GO" id="GO:0006629">
    <property type="term" value="P:lipid metabolic process"/>
    <property type="evidence" value="ECO:0007669"/>
    <property type="project" value="InterPro"/>
</dbReference>
<keyword evidence="4" id="KW-1185">Reference proteome</keyword>
<evidence type="ECO:0000259" key="2">
    <source>
        <dbReference type="Pfam" id="PF00487"/>
    </source>
</evidence>
<feature type="transmembrane region" description="Helical" evidence="1">
    <location>
        <begin position="26"/>
        <end position="46"/>
    </location>
</feature>
<evidence type="ECO:0000313" key="3">
    <source>
        <dbReference type="EMBL" id="MDI1492085.1"/>
    </source>
</evidence>
<evidence type="ECO:0000313" key="4">
    <source>
        <dbReference type="Proteomes" id="UP001161017"/>
    </source>
</evidence>